<keyword evidence="6 9" id="KW-1133">Transmembrane helix</keyword>
<keyword evidence="7 9" id="KW-0472">Membrane</keyword>
<reference evidence="10 11" key="1">
    <citation type="submission" date="2016-03" db="EMBL/GenBank/DDBJ databases">
        <title>Microsymbionts genomes from the relict species Vavilovia formosa (Stev.) Fed.</title>
        <authorList>
            <person name="Kopat V."/>
            <person name="Chirak E."/>
            <person name="Kimeklis A."/>
            <person name="Andronov E."/>
        </authorList>
    </citation>
    <scope>NUCLEOTIDE SEQUENCE [LARGE SCALE GENOMIC DNA]</scope>
    <source>
        <strain evidence="10 11">Vaf07</strain>
    </source>
</reference>
<dbReference type="GO" id="GO:0042910">
    <property type="term" value="F:xenobiotic transmembrane transporter activity"/>
    <property type="evidence" value="ECO:0007669"/>
    <property type="project" value="TreeGrafter"/>
</dbReference>
<evidence type="ECO:0000313" key="11">
    <source>
        <dbReference type="Proteomes" id="UP000076574"/>
    </source>
</evidence>
<proteinExistence type="predicted"/>
<evidence type="ECO:0000256" key="4">
    <source>
        <dbReference type="ARBA" id="ARBA00022519"/>
    </source>
</evidence>
<feature type="transmembrane region" description="Helical" evidence="9">
    <location>
        <begin position="960"/>
        <end position="977"/>
    </location>
</feature>
<keyword evidence="3" id="KW-1003">Cell membrane</keyword>
<accession>A0A164AGV1</accession>
<evidence type="ECO:0000256" key="6">
    <source>
        <dbReference type="ARBA" id="ARBA00022989"/>
    </source>
</evidence>
<feature type="transmembrane region" description="Helical" evidence="9">
    <location>
        <begin position="898"/>
        <end position="924"/>
    </location>
</feature>
<dbReference type="RefSeq" id="WP_068730619.1">
    <property type="nucleotide sequence ID" value="NZ_LVYV01000002.1"/>
</dbReference>
<protein>
    <submittedName>
        <fullName evidence="10">Acriflavine resistance protein B</fullName>
    </submittedName>
</protein>
<feature type="transmembrane region" description="Helical" evidence="9">
    <location>
        <begin position="528"/>
        <end position="550"/>
    </location>
</feature>
<dbReference type="Pfam" id="PF00873">
    <property type="entry name" value="ACR_tran"/>
    <property type="match status" value="1"/>
</dbReference>
<feature type="region of interest" description="Disordered" evidence="8">
    <location>
        <begin position="1026"/>
        <end position="1047"/>
    </location>
</feature>
<comment type="subcellular location">
    <subcellularLocation>
        <location evidence="1">Cell inner membrane</location>
        <topology evidence="1">Multi-pass membrane protein</topology>
    </subcellularLocation>
</comment>
<name>A0A164AGV1_9BRAD</name>
<feature type="compositionally biased region" description="Basic and acidic residues" evidence="8">
    <location>
        <begin position="1028"/>
        <end position="1047"/>
    </location>
</feature>
<gene>
    <name evidence="10" type="ORF">A4A58_20825</name>
</gene>
<keyword evidence="5 9" id="KW-0812">Transmembrane</keyword>
<dbReference type="PANTHER" id="PTHR32063:SF30">
    <property type="entry name" value="ACRB_ACRD_ACRF FAMILY PROTEIN"/>
    <property type="match status" value="1"/>
</dbReference>
<evidence type="ECO:0000256" key="7">
    <source>
        <dbReference type="ARBA" id="ARBA00023136"/>
    </source>
</evidence>
<feature type="transmembrane region" description="Helical" evidence="9">
    <location>
        <begin position="12"/>
        <end position="31"/>
    </location>
</feature>
<evidence type="ECO:0000256" key="1">
    <source>
        <dbReference type="ARBA" id="ARBA00004429"/>
    </source>
</evidence>
<dbReference type="SUPFAM" id="SSF82866">
    <property type="entry name" value="Multidrug efflux transporter AcrB transmembrane domain"/>
    <property type="match status" value="2"/>
</dbReference>
<dbReference type="PRINTS" id="PR00702">
    <property type="entry name" value="ACRIFLAVINRP"/>
</dbReference>
<dbReference type="FunFam" id="1.20.1640.10:FF:000001">
    <property type="entry name" value="Efflux pump membrane transporter"/>
    <property type="match status" value="1"/>
</dbReference>
<feature type="transmembrane region" description="Helical" evidence="9">
    <location>
        <begin position="362"/>
        <end position="382"/>
    </location>
</feature>
<keyword evidence="11" id="KW-1185">Reference proteome</keyword>
<evidence type="ECO:0000256" key="2">
    <source>
        <dbReference type="ARBA" id="ARBA00022448"/>
    </source>
</evidence>
<dbReference type="GO" id="GO:0005886">
    <property type="term" value="C:plasma membrane"/>
    <property type="evidence" value="ECO:0007669"/>
    <property type="project" value="UniProtKB-SubCell"/>
</dbReference>
<dbReference type="InterPro" id="IPR001036">
    <property type="entry name" value="Acrflvin-R"/>
</dbReference>
<feature type="transmembrane region" description="Helical" evidence="9">
    <location>
        <begin position="336"/>
        <end position="355"/>
    </location>
</feature>
<dbReference type="OrthoDB" id="9807350at2"/>
<dbReference type="SUPFAM" id="SSF82693">
    <property type="entry name" value="Multidrug efflux transporter AcrB pore domain, PN1, PN2, PC1 and PC2 subdomains"/>
    <property type="match status" value="4"/>
</dbReference>
<dbReference type="Gene3D" id="3.30.2090.10">
    <property type="entry name" value="Multidrug efflux transporter AcrB TolC docking domain, DN and DC subdomains"/>
    <property type="match status" value="2"/>
</dbReference>
<keyword evidence="2" id="KW-0813">Transport</keyword>
<dbReference type="SUPFAM" id="SSF82714">
    <property type="entry name" value="Multidrug efflux transporter AcrB TolC docking domain, DN and DC subdomains"/>
    <property type="match status" value="2"/>
</dbReference>
<dbReference type="Gene3D" id="3.30.70.1440">
    <property type="entry name" value="Multidrug efflux transporter AcrB pore domain"/>
    <property type="match status" value="1"/>
</dbReference>
<feature type="transmembrane region" description="Helical" evidence="9">
    <location>
        <begin position="465"/>
        <end position="488"/>
    </location>
</feature>
<organism evidence="10 11">
    <name type="scientific">Tardiphaga robiniae</name>
    <dbReference type="NCBI Taxonomy" id="943830"/>
    <lineage>
        <taxon>Bacteria</taxon>
        <taxon>Pseudomonadati</taxon>
        <taxon>Pseudomonadota</taxon>
        <taxon>Alphaproteobacteria</taxon>
        <taxon>Hyphomicrobiales</taxon>
        <taxon>Nitrobacteraceae</taxon>
        <taxon>Tardiphaga</taxon>
    </lineage>
</organism>
<dbReference type="NCBIfam" id="NF033617">
    <property type="entry name" value="RND_permease_2"/>
    <property type="match status" value="1"/>
</dbReference>
<dbReference type="Proteomes" id="UP000076574">
    <property type="component" value="Unassembled WGS sequence"/>
</dbReference>
<dbReference type="Gene3D" id="3.30.70.1320">
    <property type="entry name" value="Multidrug efflux transporter AcrB pore domain like"/>
    <property type="match status" value="1"/>
</dbReference>
<dbReference type="InterPro" id="IPR027463">
    <property type="entry name" value="AcrB_DN_DC_subdom"/>
</dbReference>
<evidence type="ECO:0000313" key="10">
    <source>
        <dbReference type="EMBL" id="KZD24789.1"/>
    </source>
</evidence>
<evidence type="ECO:0000256" key="9">
    <source>
        <dbReference type="SAM" id="Phobius"/>
    </source>
</evidence>
<feature type="transmembrane region" description="Helical" evidence="9">
    <location>
        <begin position="989"/>
        <end position="1015"/>
    </location>
</feature>
<dbReference type="EMBL" id="LVYV01000002">
    <property type="protein sequence ID" value="KZD24789.1"/>
    <property type="molecule type" value="Genomic_DNA"/>
</dbReference>
<dbReference type="Gene3D" id="1.20.1640.10">
    <property type="entry name" value="Multidrug efflux transporter AcrB transmembrane domain"/>
    <property type="match status" value="2"/>
</dbReference>
<dbReference type="STRING" id="943830.A4A58_20825"/>
<dbReference type="Gene3D" id="3.30.70.1430">
    <property type="entry name" value="Multidrug efflux transporter AcrB pore domain"/>
    <property type="match status" value="2"/>
</dbReference>
<feature type="transmembrane region" description="Helical" evidence="9">
    <location>
        <begin position="859"/>
        <end position="878"/>
    </location>
</feature>
<feature type="transmembrane region" description="Helical" evidence="9">
    <location>
        <begin position="433"/>
        <end position="453"/>
    </location>
</feature>
<dbReference type="PANTHER" id="PTHR32063">
    <property type="match status" value="1"/>
</dbReference>
<comment type="caution">
    <text evidence="10">The sequence shown here is derived from an EMBL/GenBank/DDBJ whole genome shotgun (WGS) entry which is preliminary data.</text>
</comment>
<evidence type="ECO:0000256" key="8">
    <source>
        <dbReference type="SAM" id="MobiDB-lite"/>
    </source>
</evidence>
<evidence type="ECO:0000256" key="5">
    <source>
        <dbReference type="ARBA" id="ARBA00022692"/>
    </source>
</evidence>
<keyword evidence="4" id="KW-0997">Cell inner membrane</keyword>
<dbReference type="AlphaFoldDB" id="A0A164AGV1"/>
<evidence type="ECO:0000256" key="3">
    <source>
        <dbReference type="ARBA" id="ARBA00022475"/>
    </source>
</evidence>
<sequence length="1047" mass="113043">MNGGISAPFIRYPIATSLLMAGILFVGLVSYPQLPVAPLPQVDFPTIQVAATLPGASPETMASSVAQPLERQLAQIPGVAQMTSTSSLGTSAVTIQFDLNRSIDGAANDVQAAINAAGGQLPKTLPSPPTYRKVNPADSPIMLLSATSDTLPITTVSDSVDAQLAQQISQISGVAQVTIGGQQKPAIRIQIDPAKLVAKGLQLEDIRSQIAITTVDSPKGNIDGATRSYTIYANDQLPESKDWNDVIIAYRNGGPLRVRDIGTAVTGPEDAKQAAWANGKRGVFLVIFKQPGANVIDTVDKIKAELPRLVAAIPPTVKIEVLSDRTQTIRAAVQDVQFTLLLTIALVVMVIFVFLRSVWATVIPSVTVPLALLGACALMWVFGYTLDNLSLMALTISVGFVVDDAIVMLENITRYIEEGETPMAAALKGAGEIGFTIVSISVSLVAVLIPLLLMGGIIGRLFREFAVTLTMTIFVSLVVSLTLTPMMASRFLREEKHAKHGRLYQLSENAFDALLRAYERGLDLVLRWRLTTLMVFFATLVLSVYLFMIIPKGFFPQQDTGLITASSEAAQDISFADMKIHQEELGKIVQADPDVASVAMSIGGSGGALNTGRMFITLKPRDERSASAQQIITRLRPQLEKIQGARLFMQAAQDIRLGGRATRTQFEYTLQDANLTELNEWAPKILAKMQTLPELRDVATDQQTKGTTLTLTIDRDNASRYGIQPQLIDDTLYDAFGQRQVAQYFTQLNSYHVILEILPEMQGKLDSLDKIYIKSPTTSDMVPLSAFAKWTTVPVRPLSISHQGQFPAITISFNLAQGVALGQATDAVQAAMQDIGAPSTLRGTFQGTAQAFQQSLSTVPLLILAALVVVYLILGILYESYIHPLTILSTLPSAGVGALAILMAFGFDFSLIALIGIVLLIGIVKKNGIMLVDFAIAAERDEHLEPEEAIRKAALLRFRPIMMTTMAALLGGVPLMLGTGTGSEIRQPLGYAMVGGLIVSQALTLFTTPVVYVYLDKLSNIMSGWGRSKRDDDNRSDKQMLAKQAAE</sequence>
<dbReference type="FunFam" id="3.30.70.1430:FF:000001">
    <property type="entry name" value="Efflux pump membrane transporter"/>
    <property type="match status" value="1"/>
</dbReference>